<evidence type="ECO:0000313" key="1">
    <source>
        <dbReference type="EMBL" id="GKV45896.1"/>
    </source>
</evidence>
<keyword evidence="2" id="KW-1185">Reference proteome</keyword>
<name>A0AAV5MAJ0_9ROSI</name>
<sequence length="59" mass="5933">MAGVGSNVMVNGGRNLPSGIYGRMIPKRGRVKVAILVGIANSVASIFSRSSCGAAALLS</sequence>
<gene>
    <name evidence="1" type="ORF">SLEP1_g52923</name>
</gene>
<dbReference type="AlphaFoldDB" id="A0AAV5MAJ0"/>
<accession>A0AAV5MAJ0</accession>
<dbReference type="Proteomes" id="UP001054252">
    <property type="component" value="Unassembled WGS sequence"/>
</dbReference>
<evidence type="ECO:0000313" key="2">
    <source>
        <dbReference type="Proteomes" id="UP001054252"/>
    </source>
</evidence>
<dbReference type="PANTHER" id="PTHR36615:SF7">
    <property type="entry name" value="PROTEIN, PUTATIVE-RELATED"/>
    <property type="match status" value="1"/>
</dbReference>
<dbReference type="PANTHER" id="PTHR36615">
    <property type="entry name" value="PROTEIN, PUTATIVE-RELATED"/>
    <property type="match status" value="1"/>
</dbReference>
<protein>
    <submittedName>
        <fullName evidence="1">Uncharacterized protein</fullName>
    </submittedName>
</protein>
<reference evidence="1 2" key="1">
    <citation type="journal article" date="2021" name="Commun. Biol.">
        <title>The genome of Shorea leprosula (Dipterocarpaceae) highlights the ecological relevance of drought in aseasonal tropical rainforests.</title>
        <authorList>
            <person name="Ng K.K.S."/>
            <person name="Kobayashi M.J."/>
            <person name="Fawcett J.A."/>
            <person name="Hatakeyama M."/>
            <person name="Paape T."/>
            <person name="Ng C.H."/>
            <person name="Ang C.C."/>
            <person name="Tnah L.H."/>
            <person name="Lee C.T."/>
            <person name="Nishiyama T."/>
            <person name="Sese J."/>
            <person name="O'Brien M.J."/>
            <person name="Copetti D."/>
            <person name="Mohd Noor M.I."/>
            <person name="Ong R.C."/>
            <person name="Putra M."/>
            <person name="Sireger I.Z."/>
            <person name="Indrioko S."/>
            <person name="Kosugi Y."/>
            <person name="Izuno A."/>
            <person name="Isagi Y."/>
            <person name="Lee S.L."/>
            <person name="Shimizu K.K."/>
        </authorList>
    </citation>
    <scope>NUCLEOTIDE SEQUENCE [LARGE SCALE GENOMIC DNA]</scope>
    <source>
        <strain evidence="1">214</strain>
    </source>
</reference>
<dbReference type="EMBL" id="BPVZ01000199">
    <property type="protein sequence ID" value="GKV45896.1"/>
    <property type="molecule type" value="Genomic_DNA"/>
</dbReference>
<proteinExistence type="predicted"/>
<organism evidence="1 2">
    <name type="scientific">Rubroshorea leprosula</name>
    <dbReference type="NCBI Taxonomy" id="152421"/>
    <lineage>
        <taxon>Eukaryota</taxon>
        <taxon>Viridiplantae</taxon>
        <taxon>Streptophyta</taxon>
        <taxon>Embryophyta</taxon>
        <taxon>Tracheophyta</taxon>
        <taxon>Spermatophyta</taxon>
        <taxon>Magnoliopsida</taxon>
        <taxon>eudicotyledons</taxon>
        <taxon>Gunneridae</taxon>
        <taxon>Pentapetalae</taxon>
        <taxon>rosids</taxon>
        <taxon>malvids</taxon>
        <taxon>Malvales</taxon>
        <taxon>Dipterocarpaceae</taxon>
        <taxon>Rubroshorea</taxon>
    </lineage>
</organism>
<comment type="caution">
    <text evidence="1">The sequence shown here is derived from an EMBL/GenBank/DDBJ whole genome shotgun (WGS) entry which is preliminary data.</text>
</comment>